<keyword evidence="5" id="KW-1185">Reference proteome</keyword>
<dbReference type="InterPro" id="IPR007737">
    <property type="entry name" value="Mga_HTH"/>
</dbReference>
<reference evidence="4 5" key="1">
    <citation type="submission" date="2016-06" db="EMBL/GenBank/DDBJ databases">
        <title>Four novel species of enterococci isolated from chicken manure.</title>
        <authorList>
            <person name="Van Tyne D."/>
        </authorList>
    </citation>
    <scope>NUCLEOTIDE SEQUENCE [LARGE SCALE GENOMIC DNA]</scope>
    <source>
        <strain evidence="4 5">CU12B</strain>
    </source>
</reference>
<proteinExistence type="predicted"/>
<dbReference type="RefSeq" id="WP_161901577.1">
    <property type="nucleotide sequence ID" value="NZ_MAEL01000031.1"/>
</dbReference>
<gene>
    <name evidence="4" type="ORF">BAU17_10110</name>
</gene>
<feature type="domain" description="Mga helix-turn-helix" evidence="3">
    <location>
        <begin position="77"/>
        <end position="162"/>
    </location>
</feature>
<evidence type="ECO:0000256" key="1">
    <source>
        <dbReference type="ARBA" id="ARBA00023015"/>
    </source>
</evidence>
<dbReference type="InterPro" id="IPR050661">
    <property type="entry name" value="BglG_antiterminators"/>
</dbReference>
<comment type="caution">
    <text evidence="4">The sequence shown here is derived from an EMBL/GenBank/DDBJ whole genome shotgun (WGS) entry which is preliminary data.</text>
</comment>
<protein>
    <recommendedName>
        <fullName evidence="3">Mga helix-turn-helix domain-containing protein</fullName>
    </recommendedName>
</protein>
<evidence type="ECO:0000259" key="3">
    <source>
        <dbReference type="Pfam" id="PF05043"/>
    </source>
</evidence>
<dbReference type="Pfam" id="PF05043">
    <property type="entry name" value="Mga"/>
    <property type="match status" value="1"/>
</dbReference>
<name>A0ABQ6Z0L8_9ENTE</name>
<evidence type="ECO:0000313" key="4">
    <source>
        <dbReference type="EMBL" id="KAF1304547.1"/>
    </source>
</evidence>
<organism evidence="4 5">
    <name type="scientific">Candidatus Enterococcus willemsii</name>
    <dbReference type="NCBI Taxonomy" id="1857215"/>
    <lineage>
        <taxon>Bacteria</taxon>
        <taxon>Bacillati</taxon>
        <taxon>Bacillota</taxon>
        <taxon>Bacilli</taxon>
        <taxon>Lactobacillales</taxon>
        <taxon>Enterococcaceae</taxon>
        <taxon>Enterococcus</taxon>
    </lineage>
</organism>
<keyword evidence="1" id="KW-0805">Transcription regulation</keyword>
<dbReference type="Gene3D" id="1.10.10.10">
    <property type="entry name" value="Winged helix-like DNA-binding domain superfamily/Winged helix DNA-binding domain"/>
    <property type="match status" value="1"/>
</dbReference>
<evidence type="ECO:0000313" key="5">
    <source>
        <dbReference type="Proteomes" id="UP000782705"/>
    </source>
</evidence>
<accession>A0ABQ6Z0L8</accession>
<dbReference type="InterPro" id="IPR036388">
    <property type="entry name" value="WH-like_DNA-bd_sf"/>
</dbReference>
<sequence>MFGLPKSILRKLQMLYFLDEQESYTQSRLIAEQINVQNQTVLKYCRELNEKCVQLFPEKELWIDTTTRYGIRLQRENTNFDRLISDLLIETLTYALFSQLIYQRQFSVTEFCERHQVSLSKVRRMVSRINDDIHKYDLHISVSHNVKIVGQEKNIRGFFLLFLVYVGFSQQLIFSLDHAVTYRQIANQLAMRLKIEPNEYALNLLASWYCINELAINNNYHLEVEGTRNAPSELKNWSAADWKFFVDMLTNFELIEISSSEQIVSADGLRWIQLFEAHFRLLTPAEKDEIHQQFYRTSWVKQLQFYHAEVYDIFQPWSVAIDWKHSFLGQQFTKFWQEYDQGSEGDELLKTRSLLNCYNFMNTEQLLPTVKLFMYSQYPKRNQLVMRSKVQRCFSGKYNIQFCREAIEADLILLTETINQQNIQGNQPIITINRSLSYGDLSSIEQAINQLLA</sequence>
<evidence type="ECO:0000256" key="2">
    <source>
        <dbReference type="ARBA" id="ARBA00023163"/>
    </source>
</evidence>
<keyword evidence="2" id="KW-0804">Transcription</keyword>
<dbReference type="EMBL" id="MAEL01000031">
    <property type="protein sequence ID" value="KAF1304547.1"/>
    <property type="molecule type" value="Genomic_DNA"/>
</dbReference>
<dbReference type="PANTHER" id="PTHR30185:SF18">
    <property type="entry name" value="TRANSCRIPTIONAL REGULATOR MTLR"/>
    <property type="match status" value="1"/>
</dbReference>
<dbReference type="PANTHER" id="PTHR30185">
    <property type="entry name" value="CRYPTIC BETA-GLUCOSIDE BGL OPERON ANTITERMINATOR"/>
    <property type="match status" value="1"/>
</dbReference>
<dbReference type="Proteomes" id="UP000782705">
    <property type="component" value="Unassembled WGS sequence"/>
</dbReference>